<organism evidence="2 3">
    <name type="scientific">Hymenobacter ginkgonis</name>
    <dbReference type="NCBI Taxonomy" id="2682976"/>
    <lineage>
        <taxon>Bacteria</taxon>
        <taxon>Pseudomonadati</taxon>
        <taxon>Bacteroidota</taxon>
        <taxon>Cytophagia</taxon>
        <taxon>Cytophagales</taxon>
        <taxon>Hymenobacteraceae</taxon>
        <taxon>Hymenobacter</taxon>
    </lineage>
</organism>
<dbReference type="InterPro" id="IPR012296">
    <property type="entry name" value="Nuclease_put_TT1808"/>
</dbReference>
<proteinExistence type="predicted"/>
<dbReference type="Proteomes" id="UP000441336">
    <property type="component" value="Unassembled WGS sequence"/>
</dbReference>
<dbReference type="AlphaFoldDB" id="A0A7K1TG85"/>
<comment type="caution">
    <text evidence="2">The sequence shown here is derived from an EMBL/GenBank/DDBJ whole genome shotgun (WGS) entry which is preliminary data.</text>
</comment>
<keyword evidence="3" id="KW-1185">Reference proteome</keyword>
<dbReference type="InterPro" id="IPR011335">
    <property type="entry name" value="Restrct_endonuc-II-like"/>
</dbReference>
<name>A0A7K1TG85_9BACT</name>
<dbReference type="CDD" id="cd06260">
    <property type="entry name" value="DUF820-like"/>
    <property type="match status" value="1"/>
</dbReference>
<dbReference type="RefSeq" id="WP_157566248.1">
    <property type="nucleotide sequence ID" value="NZ_WQKZ01000003.1"/>
</dbReference>
<sequence>MPTPPSSPEEAYLAAERRASQPSEYVNGEVLPMPAMSEAHAMLAGNICTSLAQQLNGRPWKVQGSHRRLYVPDGPLYTYPDAALVCGEAEFWPDGHHDNLLNPSLLVKVLPHAMPAHFAQVFESYYRIPTVQHVLLVTEYAARVSLGSRNENGLLNVYGFTGLDDVILLPDLGMELPLAEIYQNVALRA</sequence>
<reference evidence="2 3" key="1">
    <citation type="submission" date="2019-12" db="EMBL/GenBank/DDBJ databases">
        <title>Hymenobacter sp. HMF4947 Genome sequencing and assembly.</title>
        <authorList>
            <person name="Kang H."/>
            <person name="Cha I."/>
            <person name="Kim H."/>
            <person name="Joh K."/>
        </authorList>
    </citation>
    <scope>NUCLEOTIDE SEQUENCE [LARGE SCALE GENOMIC DNA]</scope>
    <source>
        <strain evidence="2 3">HMF4947</strain>
    </source>
</reference>
<evidence type="ECO:0000259" key="1">
    <source>
        <dbReference type="Pfam" id="PF05685"/>
    </source>
</evidence>
<dbReference type="InterPro" id="IPR008538">
    <property type="entry name" value="Uma2"/>
</dbReference>
<feature type="domain" description="Putative restriction endonuclease" evidence="1">
    <location>
        <begin position="10"/>
        <end position="178"/>
    </location>
</feature>
<dbReference type="SUPFAM" id="SSF52980">
    <property type="entry name" value="Restriction endonuclease-like"/>
    <property type="match status" value="1"/>
</dbReference>
<accession>A0A7K1TG85</accession>
<dbReference type="PANTHER" id="PTHR36558">
    <property type="entry name" value="GLR1098 PROTEIN"/>
    <property type="match status" value="1"/>
</dbReference>
<dbReference type="Pfam" id="PF05685">
    <property type="entry name" value="Uma2"/>
    <property type="match status" value="1"/>
</dbReference>
<evidence type="ECO:0000313" key="2">
    <source>
        <dbReference type="EMBL" id="MVN77322.1"/>
    </source>
</evidence>
<dbReference type="Gene3D" id="3.90.1570.10">
    <property type="entry name" value="tt1808, chain A"/>
    <property type="match status" value="1"/>
</dbReference>
<gene>
    <name evidence="2" type="ORF">GO988_13385</name>
</gene>
<evidence type="ECO:0000313" key="3">
    <source>
        <dbReference type="Proteomes" id="UP000441336"/>
    </source>
</evidence>
<protein>
    <recommendedName>
        <fullName evidence="1">Putative restriction endonuclease domain-containing protein</fullName>
    </recommendedName>
</protein>
<dbReference type="PANTHER" id="PTHR36558:SF1">
    <property type="entry name" value="RESTRICTION ENDONUCLEASE DOMAIN-CONTAINING PROTEIN-RELATED"/>
    <property type="match status" value="1"/>
</dbReference>
<dbReference type="EMBL" id="WQKZ01000003">
    <property type="protein sequence ID" value="MVN77322.1"/>
    <property type="molecule type" value="Genomic_DNA"/>
</dbReference>